<name>A0A9N9HH82_FUNMO</name>
<evidence type="ECO:0000313" key="2">
    <source>
        <dbReference type="EMBL" id="CAG8680557.1"/>
    </source>
</evidence>
<feature type="compositionally biased region" description="Basic and acidic residues" evidence="1">
    <location>
        <begin position="298"/>
        <end position="313"/>
    </location>
</feature>
<sequence>TLDETFDQIALAMVNESNLFEDNEEFETNFTFKHDEIEDIEELNNDNLKIIDYIDLSASILNANNINSDKQEEEIRIDHRDLDFDVDEMHMIEKVQGFSIIEIWHVKPELSPTKSYFIILLANGSHCCICNLLCWYQDAKLDVTSNDLALLDAISLVKNDHTEVVYNEINFKYINKIREGQVYTAELQSIVSAKAKYGRSLGLARKVLDLAQKLDCFNEVNGIFQNFIEDKQQELLQKHNKESLNNTRQITDENNTNEIEHGIGCSNPITSRHRGRPPNRYLSEGETAKRNKKVKMNLRSEDDLENKETDGNNKKQRRCKRCQETGHDLRSCKSKALSERN</sequence>
<keyword evidence="3" id="KW-1185">Reference proteome</keyword>
<feature type="region of interest" description="Disordered" evidence="1">
    <location>
        <begin position="258"/>
        <end position="341"/>
    </location>
</feature>
<dbReference type="Proteomes" id="UP000789375">
    <property type="component" value="Unassembled WGS sequence"/>
</dbReference>
<feature type="non-terminal residue" evidence="2">
    <location>
        <position position="341"/>
    </location>
</feature>
<feature type="compositionally biased region" description="Basic and acidic residues" evidence="1">
    <location>
        <begin position="321"/>
        <end position="341"/>
    </location>
</feature>
<reference evidence="2" key="1">
    <citation type="submission" date="2021-06" db="EMBL/GenBank/DDBJ databases">
        <authorList>
            <person name="Kallberg Y."/>
            <person name="Tangrot J."/>
            <person name="Rosling A."/>
        </authorList>
    </citation>
    <scope>NUCLEOTIDE SEQUENCE</scope>
    <source>
        <strain evidence="2">87-6 pot B 2015</strain>
    </source>
</reference>
<dbReference type="AlphaFoldDB" id="A0A9N9HH82"/>
<evidence type="ECO:0000256" key="1">
    <source>
        <dbReference type="SAM" id="MobiDB-lite"/>
    </source>
</evidence>
<gene>
    <name evidence="2" type="ORF">FMOSSE_LOCUS12866</name>
</gene>
<dbReference type="EMBL" id="CAJVPP010006665">
    <property type="protein sequence ID" value="CAG8680557.1"/>
    <property type="molecule type" value="Genomic_DNA"/>
</dbReference>
<evidence type="ECO:0000313" key="3">
    <source>
        <dbReference type="Proteomes" id="UP000789375"/>
    </source>
</evidence>
<comment type="caution">
    <text evidence="2">The sequence shown here is derived from an EMBL/GenBank/DDBJ whole genome shotgun (WGS) entry which is preliminary data.</text>
</comment>
<proteinExistence type="predicted"/>
<protein>
    <submittedName>
        <fullName evidence="2">12862_t:CDS:1</fullName>
    </submittedName>
</protein>
<organism evidence="2 3">
    <name type="scientific">Funneliformis mosseae</name>
    <name type="common">Endomycorrhizal fungus</name>
    <name type="synonym">Glomus mosseae</name>
    <dbReference type="NCBI Taxonomy" id="27381"/>
    <lineage>
        <taxon>Eukaryota</taxon>
        <taxon>Fungi</taxon>
        <taxon>Fungi incertae sedis</taxon>
        <taxon>Mucoromycota</taxon>
        <taxon>Glomeromycotina</taxon>
        <taxon>Glomeromycetes</taxon>
        <taxon>Glomerales</taxon>
        <taxon>Glomeraceae</taxon>
        <taxon>Funneliformis</taxon>
    </lineage>
</organism>
<accession>A0A9N9HH82</accession>